<dbReference type="CDD" id="cd03791">
    <property type="entry name" value="GT5_Glycogen_synthase_DULL1-like"/>
    <property type="match status" value="1"/>
</dbReference>
<dbReference type="GO" id="GO:0009011">
    <property type="term" value="F:alpha-1,4-glucan glucosyltransferase (ADP-glucose donor) activity"/>
    <property type="evidence" value="ECO:0007669"/>
    <property type="project" value="UniProtKB-UniRule"/>
</dbReference>
<keyword evidence="12" id="KW-1185">Reference proteome</keyword>
<evidence type="ECO:0000259" key="10">
    <source>
        <dbReference type="Pfam" id="PF08323"/>
    </source>
</evidence>
<dbReference type="NCBIfam" id="NF001899">
    <property type="entry name" value="PRK00654.1-2"/>
    <property type="match status" value="1"/>
</dbReference>
<organism evidence="11 12">
    <name type="scientific">Halovulum dunhuangense</name>
    <dbReference type="NCBI Taxonomy" id="1505036"/>
    <lineage>
        <taxon>Bacteria</taxon>
        <taxon>Pseudomonadati</taxon>
        <taxon>Pseudomonadota</taxon>
        <taxon>Alphaproteobacteria</taxon>
        <taxon>Rhodobacterales</taxon>
        <taxon>Paracoccaceae</taxon>
        <taxon>Halovulum</taxon>
    </lineage>
</organism>
<dbReference type="InterPro" id="IPR011835">
    <property type="entry name" value="GS/SS"/>
</dbReference>
<dbReference type="AlphaFoldDB" id="A0A849L3L6"/>
<dbReference type="GO" id="GO:0005829">
    <property type="term" value="C:cytosol"/>
    <property type="evidence" value="ECO:0007669"/>
    <property type="project" value="TreeGrafter"/>
</dbReference>
<reference evidence="11 12" key="1">
    <citation type="submission" date="2020-05" db="EMBL/GenBank/DDBJ databases">
        <title>Gimesia benthica sp. nov., a novel planctomycete isolated from a deep-sea water sample of the Northwest Indian Ocean.</title>
        <authorList>
            <person name="Wang J."/>
            <person name="Ruan C."/>
            <person name="Song L."/>
            <person name="Zhu Y."/>
            <person name="Li A."/>
            <person name="Zheng X."/>
            <person name="Wang L."/>
            <person name="Lu Z."/>
            <person name="Huang Y."/>
            <person name="Du W."/>
            <person name="Zhou Y."/>
            <person name="Huang L."/>
            <person name="Dai X."/>
        </authorList>
    </citation>
    <scope>NUCLEOTIDE SEQUENCE [LARGE SCALE GENOMIC DNA]</scope>
    <source>
        <strain evidence="11 12">YYQ-30</strain>
    </source>
</reference>
<proteinExistence type="inferred from homology"/>
<sequence length="473" mass="50413">MRAVLSVASECAPLVKTGGLADVAGALPAAMAGQGWRMRTLIPGYPSVMAQLDNASVHWEAAELFGGPARLWGGRVAGLDLIVLDAPHLYDRDGSIYLSTQGADWPDNPERFAALCWVAAMIARDGLLDWRPELVHCHDWQAALTPTYLKSQGTAVPSLLTIHNVAFHGLAGPDRLFALRLPADRFNPDGFEFYGQISALKAGLMDADAISTVSPTYARELMTPDFGMGLDGVLRMRAGDLHGILNGIDLDIWSPATDPAIAQFSTPRGKARARAGLLAEFGIEDGGGPLAIVVSRLTGQKGLDLLLEAAPRFLAQGGSLAVLGSGERWLEDRFRLLAEREPRVGTRIGYDEPLSHRMFAGADAVLVPSRFEPCGLTQMYGLRYGAVPLVARTGGLADTVIDANEAALRAGVATGIVVTPGDPGALAQGLERLCTLHADPVAWSRIQRNAMRHPVGWEDSAARYAQLYAALAG</sequence>
<dbReference type="EMBL" id="JABFBC010000002">
    <property type="protein sequence ID" value="NNU80988.1"/>
    <property type="molecule type" value="Genomic_DNA"/>
</dbReference>
<dbReference type="PANTHER" id="PTHR45825:SF11">
    <property type="entry name" value="ALPHA AMYLASE DOMAIN-CONTAINING PROTEIN"/>
    <property type="match status" value="1"/>
</dbReference>
<feature type="binding site" evidence="8">
    <location>
        <position position="16"/>
    </location>
    <ligand>
        <name>ADP-alpha-D-glucose</name>
        <dbReference type="ChEBI" id="CHEBI:57498"/>
    </ligand>
</feature>
<dbReference type="GO" id="GO:0005978">
    <property type="term" value="P:glycogen biosynthetic process"/>
    <property type="evidence" value="ECO:0007669"/>
    <property type="project" value="UniProtKB-UniRule"/>
</dbReference>
<dbReference type="InterPro" id="IPR001296">
    <property type="entry name" value="Glyco_trans_1"/>
</dbReference>
<dbReference type="Pfam" id="PF00534">
    <property type="entry name" value="Glycos_transf_1"/>
    <property type="match status" value="1"/>
</dbReference>
<dbReference type="EC" id="2.4.1.21" evidence="8"/>
<evidence type="ECO:0000256" key="5">
    <source>
        <dbReference type="ARBA" id="ARBA00022676"/>
    </source>
</evidence>
<comment type="function">
    <text evidence="2 8">Synthesizes alpha-1,4-glucan chains using ADP-glucose.</text>
</comment>
<evidence type="ECO:0000256" key="2">
    <source>
        <dbReference type="ARBA" id="ARBA00002764"/>
    </source>
</evidence>
<evidence type="ECO:0000256" key="6">
    <source>
        <dbReference type="ARBA" id="ARBA00022679"/>
    </source>
</evidence>
<keyword evidence="7 8" id="KW-0320">Glycogen biosynthesis</keyword>
<comment type="catalytic activity">
    <reaction evidence="1 8">
        <text>[(1-&gt;4)-alpha-D-glucosyl](n) + ADP-alpha-D-glucose = [(1-&gt;4)-alpha-D-glucosyl](n+1) + ADP + H(+)</text>
        <dbReference type="Rhea" id="RHEA:18189"/>
        <dbReference type="Rhea" id="RHEA-COMP:9584"/>
        <dbReference type="Rhea" id="RHEA-COMP:9587"/>
        <dbReference type="ChEBI" id="CHEBI:15378"/>
        <dbReference type="ChEBI" id="CHEBI:15444"/>
        <dbReference type="ChEBI" id="CHEBI:57498"/>
        <dbReference type="ChEBI" id="CHEBI:456216"/>
        <dbReference type="EC" id="2.4.1.21"/>
    </reaction>
</comment>
<evidence type="ECO:0000259" key="9">
    <source>
        <dbReference type="Pfam" id="PF00534"/>
    </source>
</evidence>
<evidence type="ECO:0000313" key="12">
    <source>
        <dbReference type="Proteomes" id="UP000572377"/>
    </source>
</evidence>
<evidence type="ECO:0000256" key="8">
    <source>
        <dbReference type="HAMAP-Rule" id="MF_00484"/>
    </source>
</evidence>
<comment type="pathway">
    <text evidence="3 8">Glycan biosynthesis; glycogen biosynthesis.</text>
</comment>
<protein>
    <recommendedName>
        <fullName evidence="8">Glycogen synthase</fullName>
        <ecNumber evidence="8">2.4.1.21</ecNumber>
    </recommendedName>
    <alternativeName>
        <fullName evidence="8">Starch [bacterial glycogen] synthase</fullName>
    </alternativeName>
</protein>
<evidence type="ECO:0000256" key="4">
    <source>
        <dbReference type="ARBA" id="ARBA00010281"/>
    </source>
</evidence>
<dbReference type="Proteomes" id="UP000572377">
    <property type="component" value="Unassembled WGS sequence"/>
</dbReference>
<dbReference type="UniPathway" id="UPA00164"/>
<dbReference type="HAMAP" id="MF_00484">
    <property type="entry name" value="Glycogen_synth"/>
    <property type="match status" value="1"/>
</dbReference>
<accession>A0A849L3L6</accession>
<dbReference type="NCBIfam" id="TIGR02095">
    <property type="entry name" value="glgA"/>
    <property type="match status" value="1"/>
</dbReference>
<dbReference type="PANTHER" id="PTHR45825">
    <property type="entry name" value="GRANULE-BOUND STARCH SYNTHASE 1, CHLOROPLASTIC/AMYLOPLASTIC"/>
    <property type="match status" value="1"/>
</dbReference>
<dbReference type="RefSeq" id="WP_171325537.1">
    <property type="nucleotide sequence ID" value="NZ_JABFBC010000002.1"/>
</dbReference>
<dbReference type="GO" id="GO:0004373">
    <property type="term" value="F:alpha-1,4-glucan glucosyltransferase (UDP-glucose donor) activity"/>
    <property type="evidence" value="ECO:0007669"/>
    <property type="project" value="InterPro"/>
</dbReference>
<keyword evidence="5 8" id="KW-0328">Glycosyltransferase</keyword>
<name>A0A849L3L6_9RHOB</name>
<evidence type="ECO:0000256" key="1">
    <source>
        <dbReference type="ARBA" id="ARBA00001478"/>
    </source>
</evidence>
<evidence type="ECO:0000313" key="11">
    <source>
        <dbReference type="EMBL" id="NNU80988.1"/>
    </source>
</evidence>
<dbReference type="InterPro" id="IPR013534">
    <property type="entry name" value="Starch_synth_cat_dom"/>
</dbReference>
<dbReference type="Pfam" id="PF08323">
    <property type="entry name" value="Glyco_transf_5"/>
    <property type="match status" value="1"/>
</dbReference>
<evidence type="ECO:0000256" key="3">
    <source>
        <dbReference type="ARBA" id="ARBA00004964"/>
    </source>
</evidence>
<feature type="domain" description="Starch synthase catalytic" evidence="10">
    <location>
        <begin position="4"/>
        <end position="235"/>
    </location>
</feature>
<evidence type="ECO:0000256" key="7">
    <source>
        <dbReference type="ARBA" id="ARBA00023056"/>
    </source>
</evidence>
<comment type="caution">
    <text evidence="11">The sequence shown here is derived from an EMBL/GenBank/DDBJ whole genome shotgun (WGS) entry which is preliminary data.</text>
</comment>
<feature type="domain" description="Glycosyl transferase family 1" evidence="9">
    <location>
        <begin position="285"/>
        <end position="442"/>
    </location>
</feature>
<dbReference type="SUPFAM" id="SSF53756">
    <property type="entry name" value="UDP-Glycosyltransferase/glycogen phosphorylase"/>
    <property type="match status" value="1"/>
</dbReference>
<comment type="similarity">
    <text evidence="4 8">Belongs to the glycosyltransferase 1 family. Bacterial/plant glycogen synthase subfamily.</text>
</comment>
<gene>
    <name evidence="8 11" type="primary">glgA</name>
    <name evidence="11" type="ORF">HMH01_11125</name>
</gene>
<keyword evidence="6 8" id="KW-0808">Transferase</keyword>
<dbReference type="Gene3D" id="3.40.50.2000">
    <property type="entry name" value="Glycogen Phosphorylase B"/>
    <property type="match status" value="2"/>
</dbReference>